<dbReference type="Gene3D" id="3.80.10.10">
    <property type="entry name" value="Ribonuclease Inhibitor"/>
    <property type="match status" value="1"/>
</dbReference>
<keyword evidence="4" id="KW-0433">Leucine-rich repeat</keyword>
<keyword evidence="8" id="KW-1133">Transmembrane helix</keyword>
<evidence type="ECO:0000256" key="3">
    <source>
        <dbReference type="ARBA" id="ARBA00022475"/>
    </source>
</evidence>
<keyword evidence="12" id="KW-0407">Ion channel</keyword>
<keyword evidence="16" id="KW-1185">Reference proteome</keyword>
<dbReference type="GO" id="GO:0005249">
    <property type="term" value="F:voltage-gated potassium channel activity"/>
    <property type="evidence" value="ECO:0007669"/>
    <property type="project" value="TreeGrafter"/>
</dbReference>
<dbReference type="InterPro" id="IPR051432">
    <property type="entry name" value="KCNMA1_auxiliary"/>
</dbReference>
<proteinExistence type="predicted"/>
<dbReference type="SMART" id="SM00369">
    <property type="entry name" value="LRR_TYP"/>
    <property type="match status" value="2"/>
</dbReference>
<dbReference type="SUPFAM" id="SSF52058">
    <property type="entry name" value="L domain-like"/>
    <property type="match status" value="1"/>
</dbReference>
<evidence type="ECO:0000256" key="1">
    <source>
        <dbReference type="ARBA" id="ARBA00004162"/>
    </source>
</evidence>
<comment type="subcellular location">
    <subcellularLocation>
        <location evidence="1">Cell membrane</location>
        <topology evidence="1">Single-pass membrane protein</topology>
    </subcellularLocation>
</comment>
<feature type="compositionally biased region" description="Low complexity" evidence="13">
    <location>
        <begin position="423"/>
        <end position="434"/>
    </location>
</feature>
<keyword evidence="10" id="KW-0472">Membrane</keyword>
<dbReference type="PANTHER" id="PTHR46473">
    <property type="entry name" value="GH08155P"/>
    <property type="match status" value="1"/>
</dbReference>
<keyword evidence="5" id="KW-0812">Transmembrane</keyword>
<keyword evidence="9" id="KW-0406">Ion transport</keyword>
<reference evidence="16 17" key="1">
    <citation type="submission" date="2019-05" db="EMBL/GenBank/DDBJ databases">
        <title>Emergence of the Ug99 lineage of the wheat stem rust pathogen through somatic hybridization.</title>
        <authorList>
            <person name="Li F."/>
            <person name="Upadhyaya N.M."/>
            <person name="Sperschneider J."/>
            <person name="Matny O."/>
            <person name="Nguyen-Phuc H."/>
            <person name="Mago R."/>
            <person name="Raley C."/>
            <person name="Miller M.E."/>
            <person name="Silverstein K.A.T."/>
            <person name="Henningsen E."/>
            <person name="Hirsch C.D."/>
            <person name="Visser B."/>
            <person name="Pretorius Z.A."/>
            <person name="Steffenson B.J."/>
            <person name="Schwessinger B."/>
            <person name="Dodds P.N."/>
            <person name="Figueroa M."/>
        </authorList>
    </citation>
    <scope>NUCLEOTIDE SEQUENCE [LARGE SCALE GENOMIC DNA]</scope>
    <source>
        <strain evidence="14">21-0</strain>
        <strain evidence="15 17">Ug99</strain>
    </source>
</reference>
<dbReference type="OrthoDB" id="2501785at2759"/>
<keyword evidence="2" id="KW-0813">Transport</keyword>
<evidence type="ECO:0000256" key="6">
    <source>
        <dbReference type="ARBA" id="ARBA00022729"/>
    </source>
</evidence>
<keyword evidence="6" id="KW-0732">Signal</keyword>
<evidence type="ECO:0008006" key="18">
    <source>
        <dbReference type="Google" id="ProtNLM"/>
    </source>
</evidence>
<evidence type="ECO:0000313" key="15">
    <source>
        <dbReference type="EMBL" id="KAA1123930.1"/>
    </source>
</evidence>
<dbReference type="PROSITE" id="PS51450">
    <property type="entry name" value="LRR"/>
    <property type="match status" value="1"/>
</dbReference>
<evidence type="ECO:0000313" key="16">
    <source>
        <dbReference type="Proteomes" id="UP000324748"/>
    </source>
</evidence>
<keyword evidence="7" id="KW-0677">Repeat</keyword>
<dbReference type="GO" id="GO:0008076">
    <property type="term" value="C:voltage-gated potassium channel complex"/>
    <property type="evidence" value="ECO:0007669"/>
    <property type="project" value="TreeGrafter"/>
</dbReference>
<keyword evidence="3" id="KW-1003">Cell membrane</keyword>
<gene>
    <name evidence="14" type="ORF">PGT21_026226</name>
    <name evidence="15" type="ORF">PGTUg99_004666</name>
</gene>
<evidence type="ECO:0000256" key="13">
    <source>
        <dbReference type="SAM" id="MobiDB-lite"/>
    </source>
</evidence>
<comment type="caution">
    <text evidence="14">The sequence shown here is derived from an EMBL/GenBank/DDBJ whole genome shotgun (WGS) entry which is preliminary data.</text>
</comment>
<evidence type="ECO:0000256" key="12">
    <source>
        <dbReference type="ARBA" id="ARBA00023303"/>
    </source>
</evidence>
<evidence type="ECO:0000256" key="10">
    <source>
        <dbReference type="ARBA" id="ARBA00023136"/>
    </source>
</evidence>
<evidence type="ECO:0000256" key="7">
    <source>
        <dbReference type="ARBA" id="ARBA00022737"/>
    </source>
</evidence>
<dbReference type="AlphaFoldDB" id="A0A5B0N3W3"/>
<dbReference type="InterPro" id="IPR003591">
    <property type="entry name" value="Leu-rich_rpt_typical-subtyp"/>
</dbReference>
<dbReference type="Proteomes" id="UP000324748">
    <property type="component" value="Unassembled WGS sequence"/>
</dbReference>
<dbReference type="InterPro" id="IPR032675">
    <property type="entry name" value="LRR_dom_sf"/>
</dbReference>
<dbReference type="Proteomes" id="UP000325313">
    <property type="component" value="Unassembled WGS sequence"/>
</dbReference>
<protein>
    <recommendedName>
        <fullName evidence="18">L domain-like protein</fullName>
    </recommendedName>
</protein>
<feature type="region of interest" description="Disordered" evidence="13">
    <location>
        <begin position="412"/>
        <end position="436"/>
    </location>
</feature>
<dbReference type="GO" id="GO:0099104">
    <property type="term" value="F:potassium channel activator activity"/>
    <property type="evidence" value="ECO:0007669"/>
    <property type="project" value="TreeGrafter"/>
</dbReference>
<evidence type="ECO:0000256" key="9">
    <source>
        <dbReference type="ARBA" id="ARBA00023065"/>
    </source>
</evidence>
<name>A0A5B0N3W3_PUCGR</name>
<dbReference type="EMBL" id="VDEP01000205">
    <property type="protein sequence ID" value="KAA1123930.1"/>
    <property type="molecule type" value="Genomic_DNA"/>
</dbReference>
<dbReference type="GO" id="GO:0044325">
    <property type="term" value="F:transmembrane transporter binding"/>
    <property type="evidence" value="ECO:0007669"/>
    <property type="project" value="TreeGrafter"/>
</dbReference>
<dbReference type="PANTHER" id="PTHR46473:SF2">
    <property type="entry name" value="LEUCINE-RICH REPEAT-CONTAINING PROTEIN 26"/>
    <property type="match status" value="1"/>
</dbReference>
<evidence type="ECO:0000256" key="5">
    <source>
        <dbReference type="ARBA" id="ARBA00022692"/>
    </source>
</evidence>
<dbReference type="InterPro" id="IPR025875">
    <property type="entry name" value="Leu-rich_rpt_4"/>
</dbReference>
<evidence type="ECO:0000256" key="4">
    <source>
        <dbReference type="ARBA" id="ARBA00022614"/>
    </source>
</evidence>
<organism evidence="14 16">
    <name type="scientific">Puccinia graminis f. sp. tritici</name>
    <dbReference type="NCBI Taxonomy" id="56615"/>
    <lineage>
        <taxon>Eukaryota</taxon>
        <taxon>Fungi</taxon>
        <taxon>Dikarya</taxon>
        <taxon>Basidiomycota</taxon>
        <taxon>Pucciniomycotina</taxon>
        <taxon>Pucciniomycetes</taxon>
        <taxon>Pucciniales</taxon>
        <taxon>Pucciniaceae</taxon>
        <taxon>Puccinia</taxon>
    </lineage>
</organism>
<evidence type="ECO:0000256" key="8">
    <source>
        <dbReference type="ARBA" id="ARBA00022989"/>
    </source>
</evidence>
<dbReference type="EMBL" id="VSWC01000119">
    <property type="protein sequence ID" value="KAA1083144.1"/>
    <property type="molecule type" value="Genomic_DNA"/>
</dbReference>
<evidence type="ECO:0000256" key="2">
    <source>
        <dbReference type="ARBA" id="ARBA00022448"/>
    </source>
</evidence>
<dbReference type="Pfam" id="PF12799">
    <property type="entry name" value="LRR_4"/>
    <property type="match status" value="1"/>
</dbReference>
<evidence type="ECO:0000256" key="11">
    <source>
        <dbReference type="ARBA" id="ARBA00023157"/>
    </source>
</evidence>
<evidence type="ECO:0000313" key="14">
    <source>
        <dbReference type="EMBL" id="KAA1083144.1"/>
    </source>
</evidence>
<keyword evidence="11" id="KW-1015">Disulfide bond</keyword>
<evidence type="ECO:0000313" key="17">
    <source>
        <dbReference type="Proteomes" id="UP000325313"/>
    </source>
</evidence>
<accession>A0A5B0N3W3</accession>
<dbReference type="InterPro" id="IPR001611">
    <property type="entry name" value="Leu-rich_rpt"/>
</dbReference>
<sequence>MTPSTHSNMVIDPFSAIYKARPGELPSSLSIESYRHKQVGQQDALECEHSHSQRAQNVFCPSLAGESNKVVRKRMLIHPESLLPSPPMITSASISPSLKLPASTVVHGLVDVNINPHQCGIFFCPPSRLDTLTSQRTRSENFTTSAHCLRPSEGETEATLRSESHHRFSSAFSRAIIRGDICLDLDSQDLHTIPDLEELVEEQKTMVGHLQDKVKLMALIEKMVNPRGTSNIGGVQQSLTPVKSSASLFLSNNQLTSRPFAQLGLICYFQGLEQLSLRSNRLTEIPEEIGQLKNLRLLNLAFNKLEFLPSSILKLTDCKLLLSGNPWLTPPLPLDSSSSLKPTLGNRRVQQFRWLSESQGVFYFSPHGNTLVPIDDSLPAPLPSLLKTCIRKMCITKDLSSKDETLIVQDDDDHLDHNPLYPPSSSTKSPHPSTELPAVLPTQIHKIIKHPASYFYRCNLCTTRLVLKPDVLPHPPLAQTSPHPQHAFQFRTLGLHSLTPFPQQPQPHTPDQKMKLNHNDLIPIRWNICSLNCCIENLIAT</sequence>